<gene>
    <name evidence="1" type="ORF">CQA63_04310</name>
</gene>
<accession>A0A3D8I4V3</accession>
<dbReference type="Proteomes" id="UP000256599">
    <property type="component" value="Unassembled WGS sequence"/>
</dbReference>
<dbReference type="AlphaFoldDB" id="A0A3D8I4V3"/>
<proteinExistence type="predicted"/>
<organism evidence="1 2">
    <name type="scientific">Helicobacter marmotae</name>
    <dbReference type="NCBI Taxonomy" id="152490"/>
    <lineage>
        <taxon>Bacteria</taxon>
        <taxon>Pseudomonadati</taxon>
        <taxon>Campylobacterota</taxon>
        <taxon>Epsilonproteobacteria</taxon>
        <taxon>Campylobacterales</taxon>
        <taxon>Helicobacteraceae</taxon>
        <taxon>Helicobacter</taxon>
    </lineage>
</organism>
<reference evidence="1 2" key="1">
    <citation type="submission" date="2018-04" db="EMBL/GenBank/DDBJ databases">
        <title>Novel Campyloabacter and Helicobacter Species and Strains.</title>
        <authorList>
            <person name="Mannion A.J."/>
            <person name="Shen Z."/>
            <person name="Fox J.G."/>
        </authorList>
    </citation>
    <scope>NUCLEOTIDE SEQUENCE [LARGE SCALE GENOMIC DNA]</scope>
    <source>
        <strain evidence="1 2">MIT 98-6070</strain>
    </source>
</reference>
<keyword evidence="2" id="KW-1185">Reference proteome</keyword>
<dbReference type="EMBL" id="NXLR01000005">
    <property type="protein sequence ID" value="RDU60180.1"/>
    <property type="molecule type" value="Genomic_DNA"/>
</dbReference>
<sequence length="88" mass="10127">MYQIEILRPLLGALDMTNELPFVGETQTTQKGKKVKTSAPRRALGGMCEFISHIPRHQINRSAPRTGAFRRELKTLRKRLDKRTKCAY</sequence>
<name>A0A3D8I4V3_9HELI</name>
<evidence type="ECO:0000313" key="2">
    <source>
        <dbReference type="Proteomes" id="UP000256599"/>
    </source>
</evidence>
<evidence type="ECO:0000313" key="1">
    <source>
        <dbReference type="EMBL" id="RDU60180.1"/>
    </source>
</evidence>
<protein>
    <submittedName>
        <fullName evidence="1">Uncharacterized protein</fullName>
    </submittedName>
</protein>
<comment type="caution">
    <text evidence="1">The sequence shown here is derived from an EMBL/GenBank/DDBJ whole genome shotgun (WGS) entry which is preliminary data.</text>
</comment>